<dbReference type="Proteomes" id="UP000636458">
    <property type="component" value="Unassembled WGS sequence"/>
</dbReference>
<protein>
    <recommendedName>
        <fullName evidence="3">DNA-binding protein</fullName>
    </recommendedName>
</protein>
<organism evidence="1 2">
    <name type="scientific">Lacisediminihabitans changchengi</name>
    <dbReference type="NCBI Taxonomy" id="2787634"/>
    <lineage>
        <taxon>Bacteria</taxon>
        <taxon>Bacillati</taxon>
        <taxon>Actinomycetota</taxon>
        <taxon>Actinomycetes</taxon>
        <taxon>Micrococcales</taxon>
        <taxon>Microbacteriaceae</taxon>
        <taxon>Lacisediminihabitans</taxon>
    </lineage>
</organism>
<evidence type="ECO:0008006" key="3">
    <source>
        <dbReference type="Google" id="ProtNLM"/>
    </source>
</evidence>
<accession>A0A934W3H9</accession>
<name>A0A934W3H9_9MICO</name>
<reference evidence="1" key="1">
    <citation type="submission" date="2021-01" db="EMBL/GenBank/DDBJ databases">
        <title>Lacisediminihabitans sp. nov. strain G11-30, isolated from Antarctic Soil.</title>
        <authorList>
            <person name="Li J."/>
        </authorList>
    </citation>
    <scope>NUCLEOTIDE SEQUENCE</scope>
    <source>
        <strain evidence="1">G11-30</strain>
    </source>
</reference>
<proteinExistence type="predicted"/>
<gene>
    <name evidence="1" type="ORF">IV501_06300</name>
</gene>
<evidence type="ECO:0000313" key="2">
    <source>
        <dbReference type="Proteomes" id="UP000636458"/>
    </source>
</evidence>
<dbReference type="EMBL" id="JAEPES010000002">
    <property type="protein sequence ID" value="MBK4347239.1"/>
    <property type="molecule type" value="Genomic_DNA"/>
</dbReference>
<comment type="caution">
    <text evidence="1">The sequence shown here is derived from an EMBL/GenBank/DDBJ whole genome shotgun (WGS) entry which is preliminary data.</text>
</comment>
<dbReference type="AlphaFoldDB" id="A0A934W3H9"/>
<sequence>MRALMGKLLKPKDITEMTGIATGVLAQRRFHGLPPTFLKPTPKTVLYREEDVNAWLEASAKTITGDAA</sequence>
<evidence type="ECO:0000313" key="1">
    <source>
        <dbReference type="EMBL" id="MBK4347239.1"/>
    </source>
</evidence>
<keyword evidence="2" id="KW-1185">Reference proteome</keyword>